<protein>
    <recommendedName>
        <fullName evidence="13">Cytochrome P450</fullName>
    </recommendedName>
</protein>
<reference evidence="11 12" key="1">
    <citation type="submission" date="2024-01" db="EMBL/GenBank/DDBJ databases">
        <title>Comparative genomics of Cryptococcus and Kwoniella reveals pathogenesis evolution and contrasting modes of karyotype evolution via chromosome fusion or intercentromeric recombination.</title>
        <authorList>
            <person name="Coelho M.A."/>
            <person name="David-Palma M."/>
            <person name="Shea T."/>
            <person name="Bowers K."/>
            <person name="McGinley-Smith S."/>
            <person name="Mohammad A.W."/>
            <person name="Gnirke A."/>
            <person name="Yurkov A.M."/>
            <person name="Nowrousian M."/>
            <person name="Sun S."/>
            <person name="Cuomo C.A."/>
            <person name="Heitman J."/>
        </authorList>
    </citation>
    <scope>NUCLEOTIDE SEQUENCE [LARGE SCALE GENOMIC DNA]</scope>
    <source>
        <strain evidence="11 12">PYCC6329</strain>
    </source>
</reference>
<feature type="binding site" description="axial binding residue" evidence="9">
    <location>
        <position position="474"/>
    </location>
    <ligand>
        <name>heme</name>
        <dbReference type="ChEBI" id="CHEBI:30413"/>
    </ligand>
    <ligandPart>
        <name>Fe</name>
        <dbReference type="ChEBI" id="CHEBI:18248"/>
    </ligandPart>
</feature>
<keyword evidence="6 10" id="KW-0560">Oxidoreductase</keyword>
<dbReference type="Gene3D" id="1.10.630.10">
    <property type="entry name" value="Cytochrome P450"/>
    <property type="match status" value="1"/>
</dbReference>
<sequence length="535" mass="60761">MVVYLLDWLRRYLNVRSQVRGLPTISSLFEFCKSSYRQKLPHIPYIVPVRDYTIETPWDKYAKFRSDLFACPQLSAPSYAVYVTSNSNAAVLISNKSGLFGKPIDMFRYVAINIFGNQITSTQSGDEHHRHKKIVKPCFNENIMQTGWSKMVEAVQTMKVEESIEGGGTIRDVKDCMIKLTLFVFGRSGFNMDFPWNISQSKAGENMPFAEALHTVETSITVQVLVPLWILLHFPLSSVRRLGQAQRSFVSHLKAMYHSKRLELQASSEYDEDGNIPSPPKDILGALVASQMSAESEERLKAGKTSEKVVGLMESEVIGNICEAGHETTGHTLTFLQAFLCVYPEWQDKLYEEIISVCRDEPPSYPHMSQLNICLAACYETIRLKDIVMTLPKIAMKDTTLPYTTWDDEGHISHKVHRVKKGSHIIIDSPALSLNPFFWSDPSRFDPTRFLDANGRVSSSINNFAGFSLGQRQCIGKRFAEVEMVAYISHLIKEYRLFPIEKDGESVHEMKARILKGTEELTLTPGKFAVRFEKR</sequence>
<dbReference type="GO" id="GO:0005506">
    <property type="term" value="F:iron ion binding"/>
    <property type="evidence" value="ECO:0007669"/>
    <property type="project" value="InterPro"/>
</dbReference>
<dbReference type="SUPFAM" id="SSF48264">
    <property type="entry name" value="Cytochrome P450"/>
    <property type="match status" value="1"/>
</dbReference>
<dbReference type="GO" id="GO:0004497">
    <property type="term" value="F:monooxygenase activity"/>
    <property type="evidence" value="ECO:0007669"/>
    <property type="project" value="UniProtKB-KW"/>
</dbReference>
<proteinExistence type="inferred from homology"/>
<keyword evidence="5 9" id="KW-0479">Metal-binding</keyword>
<dbReference type="AlphaFoldDB" id="A0AAX4KG64"/>
<evidence type="ECO:0008006" key="13">
    <source>
        <dbReference type="Google" id="ProtNLM"/>
    </source>
</evidence>
<dbReference type="PANTHER" id="PTHR24305:SF166">
    <property type="entry name" value="CYTOCHROME P450 12A4, MITOCHONDRIAL-RELATED"/>
    <property type="match status" value="1"/>
</dbReference>
<dbReference type="PANTHER" id="PTHR24305">
    <property type="entry name" value="CYTOCHROME P450"/>
    <property type="match status" value="1"/>
</dbReference>
<evidence type="ECO:0000256" key="4">
    <source>
        <dbReference type="ARBA" id="ARBA00022617"/>
    </source>
</evidence>
<dbReference type="Proteomes" id="UP001358614">
    <property type="component" value="Chromosome 1"/>
</dbReference>
<dbReference type="EMBL" id="CP144089">
    <property type="protein sequence ID" value="WWD05412.1"/>
    <property type="molecule type" value="Genomic_DNA"/>
</dbReference>
<evidence type="ECO:0000256" key="6">
    <source>
        <dbReference type="ARBA" id="ARBA00023002"/>
    </source>
</evidence>
<evidence type="ECO:0000256" key="5">
    <source>
        <dbReference type="ARBA" id="ARBA00022723"/>
    </source>
</evidence>
<evidence type="ECO:0000256" key="7">
    <source>
        <dbReference type="ARBA" id="ARBA00023004"/>
    </source>
</evidence>
<dbReference type="Pfam" id="PF00067">
    <property type="entry name" value="p450"/>
    <property type="match status" value="1"/>
</dbReference>
<comment type="pathway">
    <text evidence="2">Secondary metabolite biosynthesis.</text>
</comment>
<dbReference type="RefSeq" id="XP_066083379.1">
    <property type="nucleotide sequence ID" value="XM_066227282.1"/>
</dbReference>
<evidence type="ECO:0000256" key="10">
    <source>
        <dbReference type="RuleBase" id="RU000461"/>
    </source>
</evidence>
<evidence type="ECO:0000256" key="9">
    <source>
        <dbReference type="PIRSR" id="PIRSR602401-1"/>
    </source>
</evidence>
<evidence type="ECO:0000256" key="2">
    <source>
        <dbReference type="ARBA" id="ARBA00005179"/>
    </source>
</evidence>
<keyword evidence="12" id="KW-1185">Reference proteome</keyword>
<dbReference type="InterPro" id="IPR036396">
    <property type="entry name" value="Cyt_P450_sf"/>
</dbReference>
<organism evidence="11 12">
    <name type="scientific">Kwoniella europaea PYCC6329</name>
    <dbReference type="NCBI Taxonomy" id="1423913"/>
    <lineage>
        <taxon>Eukaryota</taxon>
        <taxon>Fungi</taxon>
        <taxon>Dikarya</taxon>
        <taxon>Basidiomycota</taxon>
        <taxon>Agaricomycotina</taxon>
        <taxon>Tremellomycetes</taxon>
        <taxon>Tremellales</taxon>
        <taxon>Cryptococcaceae</taxon>
        <taxon>Kwoniella</taxon>
    </lineage>
</organism>
<comment type="similarity">
    <text evidence="3 10">Belongs to the cytochrome P450 family.</text>
</comment>
<dbReference type="PRINTS" id="PR00463">
    <property type="entry name" value="EP450I"/>
</dbReference>
<keyword evidence="8 10" id="KW-0503">Monooxygenase</keyword>
<dbReference type="KEGG" id="ker:91102292"/>
<evidence type="ECO:0000313" key="11">
    <source>
        <dbReference type="EMBL" id="WWD05412.1"/>
    </source>
</evidence>
<dbReference type="InterPro" id="IPR050121">
    <property type="entry name" value="Cytochrome_P450_monoxygenase"/>
</dbReference>
<evidence type="ECO:0000256" key="3">
    <source>
        <dbReference type="ARBA" id="ARBA00010617"/>
    </source>
</evidence>
<dbReference type="GeneID" id="91102292"/>
<evidence type="ECO:0000256" key="8">
    <source>
        <dbReference type="ARBA" id="ARBA00023033"/>
    </source>
</evidence>
<dbReference type="InterPro" id="IPR001128">
    <property type="entry name" value="Cyt_P450"/>
</dbReference>
<keyword evidence="4 9" id="KW-0349">Heme</keyword>
<comment type="cofactor">
    <cofactor evidence="1 9">
        <name>heme</name>
        <dbReference type="ChEBI" id="CHEBI:30413"/>
    </cofactor>
</comment>
<accession>A0AAX4KG64</accession>
<evidence type="ECO:0000313" key="12">
    <source>
        <dbReference type="Proteomes" id="UP001358614"/>
    </source>
</evidence>
<evidence type="ECO:0000256" key="1">
    <source>
        <dbReference type="ARBA" id="ARBA00001971"/>
    </source>
</evidence>
<dbReference type="PROSITE" id="PS00086">
    <property type="entry name" value="CYTOCHROME_P450"/>
    <property type="match status" value="1"/>
</dbReference>
<dbReference type="GO" id="GO:0020037">
    <property type="term" value="F:heme binding"/>
    <property type="evidence" value="ECO:0007669"/>
    <property type="project" value="InterPro"/>
</dbReference>
<name>A0AAX4KG64_9TREE</name>
<dbReference type="InterPro" id="IPR017972">
    <property type="entry name" value="Cyt_P450_CS"/>
</dbReference>
<keyword evidence="7 9" id="KW-0408">Iron</keyword>
<dbReference type="PRINTS" id="PR00385">
    <property type="entry name" value="P450"/>
</dbReference>
<dbReference type="InterPro" id="IPR002401">
    <property type="entry name" value="Cyt_P450_E_grp-I"/>
</dbReference>
<dbReference type="GO" id="GO:0016705">
    <property type="term" value="F:oxidoreductase activity, acting on paired donors, with incorporation or reduction of molecular oxygen"/>
    <property type="evidence" value="ECO:0007669"/>
    <property type="project" value="InterPro"/>
</dbReference>
<gene>
    <name evidence="11" type="ORF">V865_003489</name>
</gene>